<dbReference type="GO" id="GO:0030254">
    <property type="term" value="P:protein secretion by the type III secretion system"/>
    <property type="evidence" value="ECO:0007669"/>
    <property type="project" value="InterPro"/>
</dbReference>
<dbReference type="HOGENOM" id="CLU_061811_0_0_6"/>
<evidence type="ECO:0000259" key="2">
    <source>
        <dbReference type="Pfam" id="PF09059"/>
    </source>
</evidence>
<organism evidence="3 4">
    <name type="scientific">Hahella chejuensis (strain KCTC 2396)</name>
    <dbReference type="NCBI Taxonomy" id="349521"/>
    <lineage>
        <taxon>Bacteria</taxon>
        <taxon>Pseudomonadati</taxon>
        <taxon>Pseudomonadota</taxon>
        <taxon>Gammaproteobacteria</taxon>
        <taxon>Oceanospirillales</taxon>
        <taxon>Hahellaceae</taxon>
        <taxon>Hahella</taxon>
    </lineage>
</organism>
<dbReference type="Proteomes" id="UP000000238">
    <property type="component" value="Chromosome"/>
</dbReference>
<keyword evidence="4" id="KW-1185">Reference proteome</keyword>
<proteinExistence type="predicted"/>
<evidence type="ECO:0000259" key="1">
    <source>
        <dbReference type="Pfam" id="PF07201"/>
    </source>
</evidence>
<dbReference type="SUPFAM" id="SSF140591">
    <property type="entry name" value="Type III secretion system domain"/>
    <property type="match status" value="2"/>
</dbReference>
<reference evidence="3 4" key="1">
    <citation type="journal article" date="2005" name="Nucleic Acids Res.">
        <title>Genomic blueprint of Hahella chejuensis, a marine microbe producing an algicidal agent.</title>
        <authorList>
            <person name="Jeong H."/>
            <person name="Yim J.H."/>
            <person name="Lee C."/>
            <person name="Choi S.-H."/>
            <person name="Park Y.K."/>
            <person name="Yoon S.H."/>
            <person name="Hur C.-G."/>
            <person name="Kang H.-Y."/>
            <person name="Kim D."/>
            <person name="Lee H.H."/>
            <person name="Park K.H."/>
            <person name="Park S.-H."/>
            <person name="Park H.-S."/>
            <person name="Lee H.K."/>
            <person name="Oh T.K."/>
            <person name="Kim J.F."/>
        </authorList>
    </citation>
    <scope>NUCLEOTIDE SEQUENCE [LARGE SCALE GENOMIC DNA]</scope>
    <source>
        <strain evidence="3 4">KCTC 2396</strain>
    </source>
</reference>
<dbReference type="KEGG" id="hch:HCH_05106"/>
<feature type="domain" description="Hypersensitivity response secretion-like HrpJ" evidence="1">
    <location>
        <begin position="74"/>
        <end position="239"/>
    </location>
</feature>
<dbReference type="GO" id="GO:0050709">
    <property type="term" value="P:negative regulation of protein secretion"/>
    <property type="evidence" value="ECO:0007669"/>
    <property type="project" value="InterPro"/>
</dbReference>
<dbReference type="InterPro" id="IPR038347">
    <property type="entry name" value="TyeA_sf"/>
</dbReference>
<dbReference type="NCBIfam" id="TIGR02568">
    <property type="entry name" value="LcrE"/>
    <property type="match status" value="1"/>
</dbReference>
<dbReference type="NCBIfam" id="TIGR02511">
    <property type="entry name" value="type_III_tyeA"/>
    <property type="match status" value="1"/>
</dbReference>
<dbReference type="GO" id="GO:0009986">
    <property type="term" value="C:cell surface"/>
    <property type="evidence" value="ECO:0007669"/>
    <property type="project" value="InterPro"/>
</dbReference>
<dbReference type="InterPro" id="IPR015144">
    <property type="entry name" value="T3SS_TyeA"/>
</dbReference>
<dbReference type="Pfam" id="PF07201">
    <property type="entry name" value="HrpJ"/>
    <property type="match status" value="1"/>
</dbReference>
<gene>
    <name evidence="3" type="primary">yopN</name>
    <name evidence="3" type="ordered locus">HCH_05106</name>
</gene>
<name>Q2SC37_HAHCH</name>
<accession>Q2SC37</accession>
<dbReference type="GO" id="GO:0019867">
    <property type="term" value="C:outer membrane"/>
    <property type="evidence" value="ECO:0007669"/>
    <property type="project" value="InterPro"/>
</dbReference>
<dbReference type="STRING" id="349521.HCH_05106"/>
<evidence type="ECO:0000313" key="3">
    <source>
        <dbReference type="EMBL" id="ABC31787.1"/>
    </source>
</evidence>
<dbReference type="Pfam" id="PF09059">
    <property type="entry name" value="TyeA"/>
    <property type="match status" value="1"/>
</dbReference>
<dbReference type="AlphaFoldDB" id="Q2SC37"/>
<evidence type="ECO:0000313" key="4">
    <source>
        <dbReference type="Proteomes" id="UP000000238"/>
    </source>
</evidence>
<dbReference type="InterPro" id="IPR013351">
    <property type="entry name" value="T3SS_TyeA-rel"/>
</dbReference>
<protein>
    <submittedName>
        <fullName evidence="3">Putative membrane-bound Yop targeting protein YopN</fullName>
    </submittedName>
</protein>
<dbReference type="Gene3D" id="1.10.150.630">
    <property type="match status" value="1"/>
</dbReference>
<dbReference type="EMBL" id="CP000155">
    <property type="protein sequence ID" value="ABC31787.1"/>
    <property type="molecule type" value="Genomic_DNA"/>
</dbReference>
<feature type="domain" description="Type III secretion system effector delivery regulator TyeA" evidence="2">
    <location>
        <begin position="312"/>
        <end position="392"/>
    </location>
</feature>
<dbReference type="InterPro" id="IPR013401">
    <property type="entry name" value="T3SS_LcrE"/>
</dbReference>
<sequence length="393" mass="44477">MLPTGRKLHVQLPEIANLSEQIVNRTSAPVLQSGSLSTNEAVTRQGKLHGENVQVKQSASSLLEDAKEEVSLLFKERAEKTLARREMSTGKKENNQQILIEKIREMMDQVPDLLKNVKMKVLIERMASNFPSTPQQLMRRLEEFSKDPTLQFVALQVLEQEAKSGGADKTERLKLIQSAAAELMNTKGEAVRAGLNVSLTASEFAERLKTDVQMLRDAYRDAVLNYGGITQTYRSIVERHKGSPFETVRKYLLKALSADYNAQGPSIEPSRLKAIMDDMYALKLLGGVHEQCCDLMGVMRDLYGQDDCKSGQELMEKVLDIKEMDWVQPSQIASIPMEMNVLGIENQIYLLREVDTVFREIPEKTYNDPADRERLLGVSREALEQLFIKEQEE</sequence>
<dbReference type="Gene3D" id="1.20.1280.80">
    <property type="match status" value="1"/>
</dbReference>
<dbReference type="InterPro" id="IPR010812">
    <property type="entry name" value="HrpJ-like"/>
</dbReference>
<dbReference type="eggNOG" id="ENOG5032VH1">
    <property type="taxonomic scope" value="Bacteria"/>
</dbReference>